<gene>
    <name evidence="3" type="ORF">RFI_18224</name>
</gene>
<keyword evidence="2" id="KW-0472">Membrane</keyword>
<dbReference type="Proteomes" id="UP000023152">
    <property type="component" value="Unassembled WGS sequence"/>
</dbReference>
<proteinExistence type="predicted"/>
<dbReference type="AlphaFoldDB" id="X6MZV8"/>
<organism evidence="3 4">
    <name type="scientific">Reticulomyxa filosa</name>
    <dbReference type="NCBI Taxonomy" id="46433"/>
    <lineage>
        <taxon>Eukaryota</taxon>
        <taxon>Sar</taxon>
        <taxon>Rhizaria</taxon>
        <taxon>Retaria</taxon>
        <taxon>Foraminifera</taxon>
        <taxon>Monothalamids</taxon>
        <taxon>Reticulomyxidae</taxon>
        <taxon>Reticulomyxa</taxon>
    </lineage>
</organism>
<keyword evidence="2" id="KW-1133">Transmembrane helix</keyword>
<keyword evidence="2" id="KW-0812">Transmembrane</keyword>
<evidence type="ECO:0000313" key="4">
    <source>
        <dbReference type="Proteomes" id="UP000023152"/>
    </source>
</evidence>
<protein>
    <submittedName>
        <fullName evidence="3">Uncharacterized protein</fullName>
    </submittedName>
</protein>
<reference evidence="3 4" key="1">
    <citation type="journal article" date="2013" name="Curr. Biol.">
        <title>The Genome of the Foraminiferan Reticulomyxa filosa.</title>
        <authorList>
            <person name="Glockner G."/>
            <person name="Hulsmann N."/>
            <person name="Schleicher M."/>
            <person name="Noegel A.A."/>
            <person name="Eichinger L."/>
            <person name="Gallinger C."/>
            <person name="Pawlowski J."/>
            <person name="Sierra R."/>
            <person name="Euteneuer U."/>
            <person name="Pillet L."/>
            <person name="Moustafa A."/>
            <person name="Platzer M."/>
            <person name="Groth M."/>
            <person name="Szafranski K."/>
            <person name="Schliwa M."/>
        </authorList>
    </citation>
    <scope>NUCLEOTIDE SEQUENCE [LARGE SCALE GENOMIC DNA]</scope>
</reference>
<evidence type="ECO:0000256" key="2">
    <source>
        <dbReference type="SAM" id="Phobius"/>
    </source>
</evidence>
<feature type="region of interest" description="Disordered" evidence="1">
    <location>
        <begin position="31"/>
        <end position="124"/>
    </location>
</feature>
<comment type="caution">
    <text evidence="3">The sequence shown here is derived from an EMBL/GenBank/DDBJ whole genome shotgun (WGS) entry which is preliminary data.</text>
</comment>
<sequence length="247" mass="28257">MVIMMNDDGMYEDSTYPTTTVSSNYGASARRQSYSAMTVPDAKRAVRSTVRMTQVGQRQTTNNREKEKEKEEEEEEEEAQEEIDNNKYKNNKSNYNYNDHDDDNNNNNNNNNGLQDQRQVGAIEENGTTRAIWLRDKRPGSRYRTSRIVVNALGKGDVDRFHDDVEPEETDEEYAIPPSEGHGDDDDKFDEFFVESTPLKNSQVSTVKTGIRTLRGDLFILVWLGNIQMFTTVTAVILSNALISYVR</sequence>
<keyword evidence="4" id="KW-1185">Reference proteome</keyword>
<feature type="compositionally biased region" description="Polar residues" evidence="1">
    <location>
        <begin position="50"/>
        <end position="62"/>
    </location>
</feature>
<name>X6MZV8_RETFI</name>
<feature type="transmembrane region" description="Helical" evidence="2">
    <location>
        <begin position="218"/>
        <end position="243"/>
    </location>
</feature>
<feature type="compositionally biased region" description="Acidic residues" evidence="1">
    <location>
        <begin position="70"/>
        <end position="83"/>
    </location>
</feature>
<evidence type="ECO:0000313" key="3">
    <source>
        <dbReference type="EMBL" id="ETO19014.1"/>
    </source>
</evidence>
<accession>X6MZV8</accession>
<evidence type="ECO:0000256" key="1">
    <source>
        <dbReference type="SAM" id="MobiDB-lite"/>
    </source>
</evidence>
<dbReference type="EMBL" id="ASPP01014148">
    <property type="protein sequence ID" value="ETO19014.1"/>
    <property type="molecule type" value="Genomic_DNA"/>
</dbReference>